<dbReference type="AlphaFoldDB" id="A0AAD9YXG8"/>
<organism evidence="1 2">
    <name type="scientific">Colletotrichum kahawae</name>
    <name type="common">Coffee berry disease fungus</name>
    <dbReference type="NCBI Taxonomy" id="34407"/>
    <lineage>
        <taxon>Eukaryota</taxon>
        <taxon>Fungi</taxon>
        <taxon>Dikarya</taxon>
        <taxon>Ascomycota</taxon>
        <taxon>Pezizomycotina</taxon>
        <taxon>Sordariomycetes</taxon>
        <taxon>Hypocreomycetidae</taxon>
        <taxon>Glomerellales</taxon>
        <taxon>Glomerellaceae</taxon>
        <taxon>Colletotrichum</taxon>
        <taxon>Colletotrichum gloeosporioides species complex</taxon>
    </lineage>
</organism>
<proteinExistence type="predicted"/>
<dbReference type="Proteomes" id="UP001281614">
    <property type="component" value="Unassembled WGS sequence"/>
</dbReference>
<name>A0AAD9YXG8_COLKA</name>
<evidence type="ECO:0000313" key="1">
    <source>
        <dbReference type="EMBL" id="KAK2778723.1"/>
    </source>
</evidence>
<dbReference type="EMBL" id="VYYT01000009">
    <property type="protein sequence ID" value="KAK2778723.1"/>
    <property type="molecule type" value="Genomic_DNA"/>
</dbReference>
<keyword evidence="2" id="KW-1185">Reference proteome</keyword>
<protein>
    <submittedName>
        <fullName evidence="1">Uncharacterized protein</fullName>
    </submittedName>
</protein>
<accession>A0AAD9YXG8</accession>
<gene>
    <name evidence="1" type="ORF">CKAH01_11649</name>
</gene>
<sequence length="281" mass="31275">MSNRKPSFFLAPSWDFPSPPDCPIKLGNVIKFLDDPHSPMCTVPIAAAPPQKHFSLDSKKLKSNNVGFWMNFLSKAFGVGFNAGAKWSNSDDFFLACDSLITTQFNVDPDYIKRCLDEPTVKKWLKESNYRKPIYIITGIKTVKGTRVNSAQNATFDGELSAKLDGSASGVAPVTIGPSVGHKSDTSYAVAWTREEEFVFAYQVREVRVNKATDIVKSEKAYTKGANLDALSLEEEEEEEEKFELSDGEVVIEQKGYSAEEFADDTENLTWAIPKIEDESD</sequence>
<reference evidence="1" key="1">
    <citation type="submission" date="2023-02" db="EMBL/GenBank/DDBJ databases">
        <title>Colletotrichum kahawae CIFC_Que2 genome sequencing and assembly.</title>
        <authorList>
            <person name="Baroncelli R."/>
        </authorList>
    </citation>
    <scope>NUCLEOTIDE SEQUENCE</scope>
    <source>
        <strain evidence="1">CIFC_Que2</strain>
    </source>
</reference>
<comment type="caution">
    <text evidence="1">The sequence shown here is derived from an EMBL/GenBank/DDBJ whole genome shotgun (WGS) entry which is preliminary data.</text>
</comment>
<evidence type="ECO:0000313" key="2">
    <source>
        <dbReference type="Proteomes" id="UP001281614"/>
    </source>
</evidence>